<dbReference type="InterPro" id="IPR003439">
    <property type="entry name" value="ABC_transporter-like_ATP-bd"/>
</dbReference>
<dbReference type="GO" id="GO:0005886">
    <property type="term" value="C:plasma membrane"/>
    <property type="evidence" value="ECO:0007669"/>
    <property type="project" value="UniProtKB-SubCell"/>
</dbReference>
<dbReference type="InterPro" id="IPR017871">
    <property type="entry name" value="ABC_transporter-like_CS"/>
</dbReference>
<evidence type="ECO:0000259" key="12">
    <source>
        <dbReference type="PROSITE" id="PS50893"/>
    </source>
</evidence>
<evidence type="ECO:0000256" key="2">
    <source>
        <dbReference type="ARBA" id="ARBA00022448"/>
    </source>
</evidence>
<keyword evidence="3" id="KW-0500">Molybdenum</keyword>
<comment type="function">
    <text evidence="11">Part of the ABC transporter complex WtpABC involved in molybdate/tungstate import. Responsible for energy coupling to the transport system.</text>
</comment>
<dbReference type="EMBL" id="JAOPJZ010000007">
    <property type="protein sequence ID" value="MCU4752454.1"/>
    <property type="molecule type" value="Genomic_DNA"/>
</dbReference>
<protein>
    <recommendedName>
        <fullName evidence="9">Molybdate/tungstate import ATP-binding protein WtpC</fullName>
        <ecNumber evidence="8">7.3.2.6</ecNumber>
    </recommendedName>
</protein>
<dbReference type="RefSeq" id="WP_342808796.1">
    <property type="nucleotide sequence ID" value="NZ_JAOPJZ010000007.1"/>
</dbReference>
<keyword evidence="14" id="KW-1185">Reference proteome</keyword>
<dbReference type="GO" id="GO:1901238">
    <property type="term" value="F:ABC-type tungstate transporter activity"/>
    <property type="evidence" value="ECO:0007669"/>
    <property type="project" value="UniProtKB-EC"/>
</dbReference>
<keyword evidence="5 13" id="KW-0067">ATP-binding</keyword>
<dbReference type="InterPro" id="IPR027417">
    <property type="entry name" value="P-loop_NTPase"/>
</dbReference>
<dbReference type="InterPro" id="IPR003593">
    <property type="entry name" value="AAA+_ATPase"/>
</dbReference>
<organism evidence="13 14">
    <name type="scientific">Natronosalvus hydrolyticus</name>
    <dbReference type="NCBI Taxonomy" id="2979988"/>
    <lineage>
        <taxon>Archaea</taxon>
        <taxon>Methanobacteriati</taxon>
        <taxon>Methanobacteriota</taxon>
        <taxon>Stenosarchaea group</taxon>
        <taxon>Halobacteria</taxon>
        <taxon>Halobacteriales</taxon>
        <taxon>Natrialbaceae</taxon>
        <taxon>Natronosalvus</taxon>
    </lineage>
</organism>
<comment type="subunit">
    <text evidence="7">The complex is composed of two ATP-binding proteins (WtpC), two transmembrane proteins (WtpB) and a solute-binding protein (WtpA).</text>
</comment>
<dbReference type="SMART" id="SM00382">
    <property type="entry name" value="AAA"/>
    <property type="match status" value="1"/>
</dbReference>
<dbReference type="Proteomes" id="UP001321047">
    <property type="component" value="Unassembled WGS sequence"/>
</dbReference>
<dbReference type="EC" id="7.3.2.6" evidence="8"/>
<evidence type="ECO:0000313" key="13">
    <source>
        <dbReference type="EMBL" id="MCU4752454.1"/>
    </source>
</evidence>
<feature type="domain" description="ABC transporter" evidence="12">
    <location>
        <begin position="13"/>
        <end position="244"/>
    </location>
</feature>
<dbReference type="PANTHER" id="PTHR42788">
    <property type="entry name" value="TAURINE IMPORT ATP-BINDING PROTEIN-RELATED"/>
    <property type="match status" value="1"/>
</dbReference>
<sequence>MAIDDGSTDDARLSVANVGKRYSGQQGPVQALEDVSFEIRPGEFVCVVGPSGSGKTTLFRIVGGLEEATTGNVSLNGDSVTGPHPDTGIVFQEYHLFPWRTVRANIAFGLERTDLPEAERERRVADLISLVGLSGFEDSYPKSLSGGMKQRVGLARALAMDPSLLLLDEPFGALDAQTKTRLQDELLDIWARTEKTVLFITHDVEEAVTLADRILVMDSDPGRIHDVVDVDLPRPRSRTDPEFGEYYERVLEGIRD</sequence>
<dbReference type="GO" id="GO:0005524">
    <property type="term" value="F:ATP binding"/>
    <property type="evidence" value="ECO:0007669"/>
    <property type="project" value="UniProtKB-KW"/>
</dbReference>
<comment type="similarity">
    <text evidence="6">Belongs to the ABC transporter superfamily. Sulfate/tungstate importer (TC 3.A.1.6) family.</text>
</comment>
<dbReference type="GO" id="GO:0016887">
    <property type="term" value="F:ATP hydrolysis activity"/>
    <property type="evidence" value="ECO:0007669"/>
    <property type="project" value="InterPro"/>
</dbReference>
<evidence type="ECO:0000256" key="9">
    <source>
        <dbReference type="ARBA" id="ARBA00041133"/>
    </source>
</evidence>
<dbReference type="CDD" id="cd03293">
    <property type="entry name" value="ABC_NrtD_SsuB_transporters"/>
    <property type="match status" value="1"/>
</dbReference>
<evidence type="ECO:0000256" key="5">
    <source>
        <dbReference type="ARBA" id="ARBA00022840"/>
    </source>
</evidence>
<evidence type="ECO:0000256" key="11">
    <source>
        <dbReference type="ARBA" id="ARBA00057369"/>
    </source>
</evidence>
<keyword evidence="4" id="KW-0547">Nucleotide-binding</keyword>
<dbReference type="FunFam" id="3.40.50.300:FF:000425">
    <property type="entry name" value="Probable ABC transporter, ATP-binding subunit"/>
    <property type="match status" value="1"/>
</dbReference>
<gene>
    <name evidence="13" type="ORF">OB919_10720</name>
</gene>
<evidence type="ECO:0000256" key="1">
    <source>
        <dbReference type="ARBA" id="ARBA00004236"/>
    </source>
</evidence>
<keyword evidence="2" id="KW-0813">Transport</keyword>
<dbReference type="SUPFAM" id="SSF52540">
    <property type="entry name" value="P-loop containing nucleoside triphosphate hydrolases"/>
    <property type="match status" value="1"/>
</dbReference>
<dbReference type="Pfam" id="PF00005">
    <property type="entry name" value="ABC_tran"/>
    <property type="match status" value="1"/>
</dbReference>
<evidence type="ECO:0000313" key="14">
    <source>
        <dbReference type="Proteomes" id="UP001321047"/>
    </source>
</evidence>
<evidence type="ECO:0000256" key="3">
    <source>
        <dbReference type="ARBA" id="ARBA00022505"/>
    </source>
</evidence>
<dbReference type="AlphaFoldDB" id="A0AAP3E7Q0"/>
<dbReference type="Gene3D" id="3.40.50.300">
    <property type="entry name" value="P-loop containing nucleotide triphosphate hydrolases"/>
    <property type="match status" value="1"/>
</dbReference>
<evidence type="ECO:0000256" key="4">
    <source>
        <dbReference type="ARBA" id="ARBA00022741"/>
    </source>
</evidence>
<evidence type="ECO:0000256" key="8">
    <source>
        <dbReference type="ARBA" id="ARBA00039025"/>
    </source>
</evidence>
<proteinExistence type="inferred from homology"/>
<evidence type="ECO:0000256" key="10">
    <source>
        <dbReference type="ARBA" id="ARBA00047936"/>
    </source>
</evidence>
<accession>A0AAP3E7Q0</accession>
<comment type="caution">
    <text evidence="13">The sequence shown here is derived from an EMBL/GenBank/DDBJ whole genome shotgun (WGS) entry which is preliminary data.</text>
</comment>
<dbReference type="PANTHER" id="PTHR42788:SF13">
    <property type="entry name" value="ALIPHATIC SULFONATES IMPORT ATP-BINDING PROTEIN SSUB"/>
    <property type="match status" value="1"/>
</dbReference>
<evidence type="ECO:0000256" key="7">
    <source>
        <dbReference type="ARBA" id="ARBA00038781"/>
    </source>
</evidence>
<comment type="subcellular location">
    <subcellularLocation>
        <location evidence="1">Cell membrane</location>
    </subcellularLocation>
</comment>
<name>A0AAP3E7Q0_9EURY</name>
<evidence type="ECO:0000256" key="6">
    <source>
        <dbReference type="ARBA" id="ARBA00038307"/>
    </source>
</evidence>
<dbReference type="PROSITE" id="PS50893">
    <property type="entry name" value="ABC_TRANSPORTER_2"/>
    <property type="match status" value="1"/>
</dbReference>
<dbReference type="InterPro" id="IPR050166">
    <property type="entry name" value="ABC_transporter_ATP-bind"/>
</dbReference>
<comment type="catalytic activity">
    <reaction evidence="10">
        <text>tungstate(in) + ATP + H2O = tungstate(out) + ADP + phosphate + H(+)</text>
        <dbReference type="Rhea" id="RHEA:35027"/>
        <dbReference type="ChEBI" id="CHEBI:15377"/>
        <dbReference type="ChEBI" id="CHEBI:15378"/>
        <dbReference type="ChEBI" id="CHEBI:30616"/>
        <dbReference type="ChEBI" id="CHEBI:43474"/>
        <dbReference type="ChEBI" id="CHEBI:46502"/>
        <dbReference type="ChEBI" id="CHEBI:456216"/>
        <dbReference type="EC" id="7.3.2.6"/>
    </reaction>
</comment>
<dbReference type="PROSITE" id="PS00211">
    <property type="entry name" value="ABC_TRANSPORTER_1"/>
    <property type="match status" value="1"/>
</dbReference>
<reference evidence="13 14" key="1">
    <citation type="submission" date="2022-09" db="EMBL/GenBank/DDBJ databases">
        <title>Enrichment on poylsaccharides allowed isolation of novel metabolic and taxonomic groups of Haloarchaea.</title>
        <authorList>
            <person name="Sorokin D.Y."/>
            <person name="Elcheninov A.G."/>
            <person name="Khizhniak T.V."/>
            <person name="Kolganova T.V."/>
            <person name="Kublanov I.V."/>
        </authorList>
    </citation>
    <scope>NUCLEOTIDE SEQUENCE [LARGE SCALE GENOMIC DNA]</scope>
    <source>
        <strain evidence="13 14">AArc-curdl1</strain>
    </source>
</reference>